<name>A0A735PYE2_SALER</name>
<gene>
    <name evidence="3" type="ORF">GNC10_001929</name>
</gene>
<dbReference type="EMBL" id="DAASUN010000008">
    <property type="protein sequence ID" value="HAE7081327.1"/>
    <property type="molecule type" value="Genomic_DNA"/>
</dbReference>
<dbReference type="SMART" id="SM00530">
    <property type="entry name" value="HTH_XRE"/>
    <property type="match status" value="1"/>
</dbReference>
<dbReference type="InterPro" id="IPR001387">
    <property type="entry name" value="Cro/C1-type_HTH"/>
</dbReference>
<feature type="region of interest" description="Disordered" evidence="1">
    <location>
        <begin position="179"/>
        <end position="211"/>
    </location>
</feature>
<comment type="caution">
    <text evidence="3">The sequence shown here is derived from an EMBL/GenBank/DDBJ whole genome shotgun (WGS) entry which is preliminary data.</text>
</comment>
<dbReference type="GO" id="GO:0003677">
    <property type="term" value="F:DNA binding"/>
    <property type="evidence" value="ECO:0007669"/>
    <property type="project" value="InterPro"/>
</dbReference>
<dbReference type="Gene3D" id="1.10.260.40">
    <property type="entry name" value="lambda repressor-like DNA-binding domains"/>
    <property type="match status" value="1"/>
</dbReference>
<dbReference type="SUPFAM" id="SSF47413">
    <property type="entry name" value="lambda repressor-like DNA-binding domains"/>
    <property type="match status" value="1"/>
</dbReference>
<protein>
    <submittedName>
        <fullName evidence="3">Helix-turn-helix domain-containing protein</fullName>
    </submittedName>
</protein>
<dbReference type="CDD" id="cd00093">
    <property type="entry name" value="HTH_XRE"/>
    <property type="match status" value="1"/>
</dbReference>
<proteinExistence type="predicted"/>
<evidence type="ECO:0000313" key="3">
    <source>
        <dbReference type="EMBL" id="HAE7081327.1"/>
    </source>
</evidence>
<evidence type="ECO:0000256" key="1">
    <source>
        <dbReference type="SAM" id="MobiDB-lite"/>
    </source>
</evidence>
<reference evidence="3" key="1">
    <citation type="journal article" date="2018" name="Genome Biol.">
        <title>SKESA: strategic k-mer extension for scrupulous assemblies.</title>
        <authorList>
            <person name="Souvorov A."/>
            <person name="Agarwala R."/>
            <person name="Lipman D.J."/>
        </authorList>
    </citation>
    <scope>NUCLEOTIDE SEQUENCE</scope>
    <source>
        <strain evidence="3">3376-57</strain>
    </source>
</reference>
<dbReference type="InterPro" id="IPR010982">
    <property type="entry name" value="Lambda_DNA-bd_dom_sf"/>
</dbReference>
<feature type="domain" description="HTH cro/C1-type" evidence="2">
    <location>
        <begin position="114"/>
        <end position="168"/>
    </location>
</feature>
<accession>A0A735PYE2</accession>
<evidence type="ECO:0000259" key="2">
    <source>
        <dbReference type="PROSITE" id="PS50943"/>
    </source>
</evidence>
<organism evidence="3">
    <name type="scientific">Salmonella enterica subsp. salamae serovar 42:z:1,5</name>
    <dbReference type="NCBI Taxonomy" id="1967617"/>
    <lineage>
        <taxon>Bacteria</taxon>
        <taxon>Pseudomonadati</taxon>
        <taxon>Pseudomonadota</taxon>
        <taxon>Gammaproteobacteria</taxon>
        <taxon>Enterobacterales</taxon>
        <taxon>Enterobacteriaceae</taxon>
        <taxon>Salmonella</taxon>
    </lineage>
</organism>
<dbReference type="AlphaFoldDB" id="A0A735PYE2"/>
<feature type="compositionally biased region" description="Basic and acidic residues" evidence="1">
    <location>
        <begin position="196"/>
        <end position="211"/>
    </location>
</feature>
<dbReference type="PROSITE" id="PS50943">
    <property type="entry name" value="HTH_CROC1"/>
    <property type="match status" value="1"/>
</dbReference>
<reference evidence="3" key="2">
    <citation type="submission" date="2018-07" db="EMBL/GenBank/DDBJ databases">
        <authorList>
            <consortium name="NCBI Pathogen Detection Project"/>
        </authorList>
    </citation>
    <scope>NUCLEOTIDE SEQUENCE</scope>
    <source>
        <strain evidence="3">3376-57</strain>
    </source>
</reference>
<dbReference type="Pfam" id="PF01381">
    <property type="entry name" value="HTH_3"/>
    <property type="match status" value="1"/>
</dbReference>
<sequence>MESKYFLLANTHTKTIQGIPFEVIELDRGSLQEMSAELNELNALIKTTTVSLQKISPPELLTAMQGIGRISSKLSGCLAEIQPSATTTAEPLIAATRTQLYAPYDGGMTIAFRIQLARENIGLTEADLARLLNTYSDHISDWECGTTEPPASAIIPLANALKCDPLWLLTGNATHQFPATPDHQSRYHHSGPLRSDVSDHASHHEMTPSQA</sequence>